<evidence type="ECO:0008006" key="2">
    <source>
        <dbReference type="Google" id="ProtNLM"/>
    </source>
</evidence>
<reference evidence="1" key="1">
    <citation type="journal article" date="2019" name="Sci. Rep.">
        <title>Draft genome of Tanacetum cinerariifolium, the natural source of mosquito coil.</title>
        <authorList>
            <person name="Yamashiro T."/>
            <person name="Shiraishi A."/>
            <person name="Satake H."/>
            <person name="Nakayama K."/>
        </authorList>
    </citation>
    <scope>NUCLEOTIDE SEQUENCE</scope>
</reference>
<dbReference type="PANTHER" id="PTHR37984:SF5">
    <property type="entry name" value="PROTEIN NYNRIN-LIKE"/>
    <property type="match status" value="1"/>
</dbReference>
<dbReference type="InterPro" id="IPR043128">
    <property type="entry name" value="Rev_trsase/Diguanyl_cyclase"/>
</dbReference>
<dbReference type="Gene3D" id="3.10.10.10">
    <property type="entry name" value="HIV Type 1 Reverse Transcriptase, subunit A, domain 1"/>
    <property type="match status" value="1"/>
</dbReference>
<evidence type="ECO:0000313" key="1">
    <source>
        <dbReference type="EMBL" id="GEU58431.1"/>
    </source>
</evidence>
<sequence>MVSKRMDFPRRRKMLEIKGGQMIRTGTEEGMIGTRDKELEELCSDYSGARLRAMSVCWSASEVCKIQLPSFWNRAHGRAFGLGVVEALKDPNVVTEVHRERPEGNLKQLNTVKLNEPKLKDILVVREFLGVFPEDLSGLPPSHEVEFHIDLIPRAMPVVKSPHLQKCKNCLTNLRSSNKNVSYDLVLHPREHRIDELIDQLQGSRYFLKIYLRLGSHQLRVREEDIPKTAFRTRKFLKCEFWLQEVHFLGHVVNSEGIHVDPSKIEAVKNWKPLKTPTEIRSFLGLEGYYRASKTLGIAPTAKDSRVEMMALGKQPYLSTAYHPQTDGQKFSYNNSYHTSVKCASFEALYGRKCQTPIA</sequence>
<organism evidence="1">
    <name type="scientific">Tanacetum cinerariifolium</name>
    <name type="common">Dalmatian daisy</name>
    <name type="synonym">Chrysanthemum cinerariifolium</name>
    <dbReference type="NCBI Taxonomy" id="118510"/>
    <lineage>
        <taxon>Eukaryota</taxon>
        <taxon>Viridiplantae</taxon>
        <taxon>Streptophyta</taxon>
        <taxon>Embryophyta</taxon>
        <taxon>Tracheophyta</taxon>
        <taxon>Spermatophyta</taxon>
        <taxon>Magnoliopsida</taxon>
        <taxon>eudicotyledons</taxon>
        <taxon>Gunneridae</taxon>
        <taxon>Pentapetalae</taxon>
        <taxon>asterids</taxon>
        <taxon>campanulids</taxon>
        <taxon>Asterales</taxon>
        <taxon>Asteraceae</taxon>
        <taxon>Asteroideae</taxon>
        <taxon>Anthemideae</taxon>
        <taxon>Anthemidinae</taxon>
        <taxon>Tanacetum</taxon>
    </lineage>
</organism>
<dbReference type="AlphaFoldDB" id="A0A6L2L9I9"/>
<gene>
    <name evidence="1" type="ORF">Tci_030409</name>
</gene>
<protein>
    <recommendedName>
        <fullName evidence="2">Reverse transcriptase domain-containing protein</fullName>
    </recommendedName>
</protein>
<name>A0A6L2L9I9_TANCI</name>
<dbReference type="Gene3D" id="3.30.70.270">
    <property type="match status" value="2"/>
</dbReference>
<accession>A0A6L2L9I9</accession>
<dbReference type="SUPFAM" id="SSF56672">
    <property type="entry name" value="DNA/RNA polymerases"/>
    <property type="match status" value="1"/>
</dbReference>
<dbReference type="InterPro" id="IPR043502">
    <property type="entry name" value="DNA/RNA_pol_sf"/>
</dbReference>
<proteinExistence type="predicted"/>
<dbReference type="EMBL" id="BKCJ010004002">
    <property type="protein sequence ID" value="GEU58431.1"/>
    <property type="molecule type" value="Genomic_DNA"/>
</dbReference>
<comment type="caution">
    <text evidence="1">The sequence shown here is derived from an EMBL/GenBank/DDBJ whole genome shotgun (WGS) entry which is preliminary data.</text>
</comment>
<dbReference type="PANTHER" id="PTHR37984">
    <property type="entry name" value="PROTEIN CBG26694"/>
    <property type="match status" value="1"/>
</dbReference>
<dbReference type="InterPro" id="IPR050951">
    <property type="entry name" value="Retrovirus_Pol_polyprotein"/>
</dbReference>